<dbReference type="EMBL" id="BRXX01000504">
    <property type="protein sequence ID" value="GMI14732.1"/>
    <property type="molecule type" value="Genomic_DNA"/>
</dbReference>
<organism evidence="1 2">
    <name type="scientific">Triparma verrucosa</name>
    <dbReference type="NCBI Taxonomy" id="1606542"/>
    <lineage>
        <taxon>Eukaryota</taxon>
        <taxon>Sar</taxon>
        <taxon>Stramenopiles</taxon>
        <taxon>Ochrophyta</taxon>
        <taxon>Bolidophyceae</taxon>
        <taxon>Parmales</taxon>
        <taxon>Triparmaceae</taxon>
        <taxon>Triparma</taxon>
    </lineage>
</organism>
<accession>A0A9W7KWW2</accession>
<gene>
    <name evidence="1" type="ORF">TrVE_jg3783</name>
</gene>
<evidence type="ECO:0000313" key="1">
    <source>
        <dbReference type="EMBL" id="GMI14732.1"/>
    </source>
</evidence>
<protein>
    <submittedName>
        <fullName evidence="1">Uncharacterized protein</fullName>
    </submittedName>
</protein>
<name>A0A9W7KWW2_9STRA</name>
<evidence type="ECO:0000313" key="2">
    <source>
        <dbReference type="Proteomes" id="UP001165160"/>
    </source>
</evidence>
<sequence>MFRALTRVATRVPKSSQIRLMGGGSHELKPVGTYKEFNVDGDASKPAVEPELFDSLEWVLTSPPPLHQFEEPPIIVETDHLVKH</sequence>
<comment type="caution">
    <text evidence="1">The sequence shown here is derived from an EMBL/GenBank/DDBJ whole genome shotgun (WGS) entry which is preliminary data.</text>
</comment>
<reference evidence="2" key="1">
    <citation type="journal article" date="2023" name="Commun. Biol.">
        <title>Genome analysis of Parmales, the sister group of diatoms, reveals the evolutionary specialization of diatoms from phago-mixotrophs to photoautotrophs.</title>
        <authorList>
            <person name="Ban H."/>
            <person name="Sato S."/>
            <person name="Yoshikawa S."/>
            <person name="Yamada K."/>
            <person name="Nakamura Y."/>
            <person name="Ichinomiya M."/>
            <person name="Sato N."/>
            <person name="Blanc-Mathieu R."/>
            <person name="Endo H."/>
            <person name="Kuwata A."/>
            <person name="Ogata H."/>
        </authorList>
    </citation>
    <scope>NUCLEOTIDE SEQUENCE [LARGE SCALE GENOMIC DNA]</scope>
    <source>
        <strain evidence="2">NIES 3699</strain>
    </source>
</reference>
<keyword evidence="2" id="KW-1185">Reference proteome</keyword>
<proteinExistence type="predicted"/>
<dbReference type="Proteomes" id="UP001165160">
    <property type="component" value="Unassembled WGS sequence"/>
</dbReference>
<dbReference type="AlphaFoldDB" id="A0A9W7KWW2"/>